<sequence>MKNDASNRKTGLFAINRKSDPVFCVCMTIVFQDENNPKQFGDKFA</sequence>
<dbReference type="EMBL" id="AFOJ01000005">
    <property type="protein sequence ID" value="EGM51740.1"/>
    <property type="molecule type" value="Genomic_DNA"/>
</dbReference>
<dbReference type="AlphaFoldDB" id="F7R0C5"/>
<protein>
    <submittedName>
        <fullName evidence="1">Uncharacterized protein</fullName>
    </submittedName>
</protein>
<proteinExistence type="predicted"/>
<reference evidence="1 2" key="1">
    <citation type="journal article" date="2011" name="J. Bacteriol.">
        <title>Genome Sequence of Lactobacillus ruminis SPM0211, Isolated from a Fecal Sample from a Healthy Korean.</title>
        <authorList>
            <person name="Lee S."/>
            <person name="Cho Y.J."/>
            <person name="Lee A.H."/>
            <person name="Chun J."/>
            <person name="Ha N.J."/>
            <person name="Ko G."/>
        </authorList>
    </citation>
    <scope>NUCLEOTIDE SEQUENCE [LARGE SCALE GENOMIC DNA]</scope>
    <source>
        <strain evidence="1 2">SPM0211</strain>
    </source>
</reference>
<dbReference type="Proteomes" id="UP000002971">
    <property type="component" value="Unassembled WGS sequence"/>
</dbReference>
<name>F7R0C5_9LACO</name>
<organism evidence="1 2">
    <name type="scientific">Ligilactobacillus ruminis SPM0211</name>
    <dbReference type="NCBI Taxonomy" id="1040964"/>
    <lineage>
        <taxon>Bacteria</taxon>
        <taxon>Bacillati</taxon>
        <taxon>Bacillota</taxon>
        <taxon>Bacilli</taxon>
        <taxon>Lactobacillales</taxon>
        <taxon>Lactobacillaceae</taxon>
        <taxon>Ligilactobacillus</taxon>
    </lineage>
</organism>
<gene>
    <name evidence="1" type="ORF">LRU_01254</name>
</gene>
<evidence type="ECO:0000313" key="1">
    <source>
        <dbReference type="EMBL" id="EGM51740.1"/>
    </source>
</evidence>
<evidence type="ECO:0000313" key="2">
    <source>
        <dbReference type="Proteomes" id="UP000002971"/>
    </source>
</evidence>
<comment type="caution">
    <text evidence="1">The sequence shown here is derived from an EMBL/GenBank/DDBJ whole genome shotgun (WGS) entry which is preliminary data.</text>
</comment>
<accession>F7R0C5</accession>